<dbReference type="Proteomes" id="UP000250918">
    <property type="component" value="Unassembled WGS sequence"/>
</dbReference>
<dbReference type="GO" id="GO:0006352">
    <property type="term" value="P:DNA-templated transcription initiation"/>
    <property type="evidence" value="ECO:0007669"/>
    <property type="project" value="InterPro"/>
</dbReference>
<evidence type="ECO:0000313" key="2">
    <source>
        <dbReference type="EMBL" id="PWB76447.1"/>
    </source>
</evidence>
<name>A0A855XEH4_9BACT</name>
<accession>A0A855XEH4</accession>
<dbReference type="EMBL" id="PQAP01000001">
    <property type="protein sequence ID" value="PWB76447.1"/>
    <property type="molecule type" value="Genomic_DNA"/>
</dbReference>
<comment type="caution">
    <text evidence="2">The sequence shown here is derived from an EMBL/GenBank/DDBJ whole genome shotgun (WGS) entry which is preliminary data.</text>
</comment>
<organism evidence="2 3">
    <name type="scientific">candidate division GN15 bacterium</name>
    <dbReference type="NCBI Taxonomy" id="2072418"/>
    <lineage>
        <taxon>Bacteria</taxon>
        <taxon>candidate division GN15</taxon>
    </lineage>
</organism>
<dbReference type="InterPro" id="IPR016032">
    <property type="entry name" value="Sig_transdc_resp-reg_C-effctor"/>
</dbReference>
<dbReference type="InterPro" id="IPR036388">
    <property type="entry name" value="WH-like_DNA-bd_sf"/>
</dbReference>
<dbReference type="InterPro" id="IPR000792">
    <property type="entry name" value="Tscrpt_reg_LuxR_C"/>
</dbReference>
<evidence type="ECO:0000259" key="1">
    <source>
        <dbReference type="Pfam" id="PF08281"/>
    </source>
</evidence>
<proteinExistence type="predicted"/>
<feature type="domain" description="RNA polymerase sigma factor 70 region 4 type 2" evidence="1">
    <location>
        <begin position="55"/>
        <end position="98"/>
    </location>
</feature>
<evidence type="ECO:0000313" key="3">
    <source>
        <dbReference type="Proteomes" id="UP000250918"/>
    </source>
</evidence>
<dbReference type="PRINTS" id="PR00038">
    <property type="entry name" value="HTHLUXR"/>
</dbReference>
<dbReference type="SUPFAM" id="SSF46894">
    <property type="entry name" value="C-terminal effector domain of the bipartite response regulators"/>
    <property type="match status" value="1"/>
</dbReference>
<gene>
    <name evidence="2" type="ORF">C3F09_00315</name>
</gene>
<dbReference type="GO" id="GO:0016987">
    <property type="term" value="F:sigma factor activity"/>
    <property type="evidence" value="ECO:0007669"/>
    <property type="project" value="InterPro"/>
</dbReference>
<dbReference type="AlphaFoldDB" id="A0A855XEH4"/>
<reference evidence="2 3" key="1">
    <citation type="journal article" date="2018" name="ISME J.">
        <title>A methanotrophic archaeon couples anaerobic oxidation of methane to Fe(III) reduction.</title>
        <authorList>
            <person name="Cai C."/>
            <person name="Leu A.O."/>
            <person name="Xie G.J."/>
            <person name="Guo J."/>
            <person name="Feng Y."/>
            <person name="Zhao J.X."/>
            <person name="Tyson G.W."/>
            <person name="Yuan Z."/>
            <person name="Hu S."/>
        </authorList>
    </citation>
    <scope>NUCLEOTIDE SEQUENCE [LARGE SCALE GENOMIC DNA]</scope>
    <source>
        <strain evidence="2">FeB_12</strain>
    </source>
</reference>
<dbReference type="Gene3D" id="1.10.10.10">
    <property type="entry name" value="Winged helix-like DNA-binding domain superfamily/Winged helix DNA-binding domain"/>
    <property type="match status" value="1"/>
</dbReference>
<sequence>MLRKQADFAEILVDQLRLESFANEQSAYHAADEESHRAKLLDRYRSRLKYHICHSLSRRQQQVIQAYLKGHREREIAADLGVKQQVVNTYKHRAIKRLHQLLSE</sequence>
<dbReference type="GO" id="GO:0003677">
    <property type="term" value="F:DNA binding"/>
    <property type="evidence" value="ECO:0007669"/>
    <property type="project" value="InterPro"/>
</dbReference>
<dbReference type="Pfam" id="PF08281">
    <property type="entry name" value="Sigma70_r4_2"/>
    <property type="match status" value="1"/>
</dbReference>
<dbReference type="InterPro" id="IPR013249">
    <property type="entry name" value="RNA_pol_sigma70_r4_t2"/>
</dbReference>
<protein>
    <recommendedName>
        <fullName evidence="1">RNA polymerase sigma factor 70 region 4 type 2 domain-containing protein</fullName>
    </recommendedName>
</protein>